<evidence type="ECO:0000313" key="3">
    <source>
        <dbReference type="Proteomes" id="UP001172102"/>
    </source>
</evidence>
<gene>
    <name evidence="2" type="ORF">B0H67DRAFT_557148</name>
</gene>
<evidence type="ECO:0000313" key="2">
    <source>
        <dbReference type="EMBL" id="KAK0704310.1"/>
    </source>
</evidence>
<protein>
    <submittedName>
        <fullName evidence="2">Uncharacterized protein</fullName>
    </submittedName>
</protein>
<comment type="caution">
    <text evidence="2">The sequence shown here is derived from an EMBL/GenBank/DDBJ whole genome shotgun (WGS) entry which is preliminary data.</text>
</comment>
<keyword evidence="3" id="KW-1185">Reference proteome</keyword>
<name>A0AA39ZVI5_9PEZI</name>
<organism evidence="2 3">
    <name type="scientific">Lasiosphaeris hirsuta</name>
    <dbReference type="NCBI Taxonomy" id="260670"/>
    <lineage>
        <taxon>Eukaryota</taxon>
        <taxon>Fungi</taxon>
        <taxon>Dikarya</taxon>
        <taxon>Ascomycota</taxon>
        <taxon>Pezizomycotina</taxon>
        <taxon>Sordariomycetes</taxon>
        <taxon>Sordariomycetidae</taxon>
        <taxon>Sordariales</taxon>
        <taxon>Lasiosphaeriaceae</taxon>
        <taxon>Lasiosphaeris</taxon>
    </lineage>
</organism>
<dbReference type="EMBL" id="JAUKUA010000007">
    <property type="protein sequence ID" value="KAK0704310.1"/>
    <property type="molecule type" value="Genomic_DNA"/>
</dbReference>
<sequence>MPSSEITRDGFSTAFGRFYAHGRVERIEAAKLRAMFLPRLTPEANKVLRNHSTFVRAQLQHYGVKFDESELTGQGTTLLKKALQAGKLDEVPDNIQALRHEMHRTWLDQMTPEDLASHPAYVMEKYFVDAAGAPDRTRTKAVVAIPYRLHSSHDPGQLREAADAVRGLHHATATTTGSGTGTGAEIVFLGWTKTAVSKAVKAHAAQEAKQAKPARQAKAKPAKQAKAKAKAEAAEAAAEYEDDSEGGELPPSFLNGQYAVTCGEVEEEWPDMAENMTLSIGGTSRHNLLRAAFDFGVVQGVMMLSFDEGLLDTLCKRDRDLSSDEGDYDDDDDGDDDDDDDDRDSGQHSATTGAKRKTTARSKGKRPPPAKKAKAVAGGGWKSSSRFFVRLKSMESETGEIHPTPTKGVIRVVDKGINQLAGTVNITGIGGDIKFTARRVRGPPRGLHDKWENYSQAAYEKARVDRWG</sequence>
<reference evidence="2" key="1">
    <citation type="submission" date="2023-06" db="EMBL/GenBank/DDBJ databases">
        <title>Genome-scale phylogeny and comparative genomics of the fungal order Sordariales.</title>
        <authorList>
            <consortium name="Lawrence Berkeley National Laboratory"/>
            <person name="Hensen N."/>
            <person name="Bonometti L."/>
            <person name="Westerberg I."/>
            <person name="Brannstrom I.O."/>
            <person name="Guillou S."/>
            <person name="Cros-Aarteil S."/>
            <person name="Calhoun S."/>
            <person name="Haridas S."/>
            <person name="Kuo A."/>
            <person name="Mondo S."/>
            <person name="Pangilinan J."/>
            <person name="Riley R."/>
            <person name="Labutti K."/>
            <person name="Andreopoulos B."/>
            <person name="Lipzen A."/>
            <person name="Chen C."/>
            <person name="Yanf M."/>
            <person name="Daum C."/>
            <person name="Ng V."/>
            <person name="Clum A."/>
            <person name="Steindorff A."/>
            <person name="Ohm R."/>
            <person name="Martin F."/>
            <person name="Silar P."/>
            <person name="Natvig D."/>
            <person name="Lalanne C."/>
            <person name="Gautier V."/>
            <person name="Ament-Velasquez S.L."/>
            <person name="Kruys A."/>
            <person name="Hutchinson M.I."/>
            <person name="Powell A.J."/>
            <person name="Barry K."/>
            <person name="Miller A.N."/>
            <person name="Grigoriev I.V."/>
            <person name="Debuchy R."/>
            <person name="Gladieux P."/>
            <person name="Thoren M.H."/>
            <person name="Johannesson H."/>
        </authorList>
    </citation>
    <scope>NUCLEOTIDE SEQUENCE</scope>
    <source>
        <strain evidence="2">SMH4607-1</strain>
    </source>
</reference>
<feature type="region of interest" description="Disordered" evidence="1">
    <location>
        <begin position="319"/>
        <end position="379"/>
    </location>
</feature>
<feature type="compositionally biased region" description="Acidic residues" evidence="1">
    <location>
        <begin position="323"/>
        <end position="343"/>
    </location>
</feature>
<feature type="compositionally biased region" description="Basic residues" evidence="1">
    <location>
        <begin position="215"/>
        <end position="228"/>
    </location>
</feature>
<feature type="compositionally biased region" description="Basic residues" evidence="1">
    <location>
        <begin position="354"/>
        <end position="374"/>
    </location>
</feature>
<dbReference type="Proteomes" id="UP001172102">
    <property type="component" value="Unassembled WGS sequence"/>
</dbReference>
<dbReference type="AlphaFoldDB" id="A0AA39ZVI5"/>
<accession>A0AA39ZVI5</accession>
<evidence type="ECO:0000256" key="1">
    <source>
        <dbReference type="SAM" id="MobiDB-lite"/>
    </source>
</evidence>
<feature type="region of interest" description="Disordered" evidence="1">
    <location>
        <begin position="206"/>
        <end position="255"/>
    </location>
</feature>
<proteinExistence type="predicted"/>